<sequence>MCQDGEVLYLQTFQLPAAQVRRAHLPSQLAAHEWHLGDTATALRTTVRDLVLHIEKAGFG</sequence>
<proteinExistence type="predicted"/>
<protein>
    <submittedName>
        <fullName evidence="1">Uncharacterized protein</fullName>
    </submittedName>
</protein>
<dbReference type="EMBL" id="AP026560">
    <property type="protein sequence ID" value="BDP42610.1"/>
    <property type="molecule type" value="Genomic_DNA"/>
</dbReference>
<evidence type="ECO:0000313" key="1">
    <source>
        <dbReference type="EMBL" id="BDP42610.1"/>
    </source>
</evidence>
<reference evidence="1" key="1">
    <citation type="submission" date="2022-07" db="EMBL/GenBank/DDBJ databases">
        <title>Complete Genome Sequence of the Radioresistant Bacterium Deinococcus aetherius ST0316, Isolated from the Air Dust collected in Lower Stratosphere above Japan.</title>
        <authorList>
            <person name="Satoh K."/>
            <person name="Hagiwara K."/>
            <person name="Katsumata K."/>
            <person name="Kubo A."/>
            <person name="Yokobori S."/>
            <person name="Yamagishi A."/>
            <person name="Oono Y."/>
            <person name="Narumi I."/>
        </authorList>
    </citation>
    <scope>NUCLEOTIDE SEQUENCE</scope>
    <source>
        <strain evidence="1">ST0316</strain>
    </source>
</reference>
<keyword evidence="2" id="KW-1185">Reference proteome</keyword>
<name>A0ABN6RGX9_9DEIO</name>
<gene>
    <name evidence="1" type="ORF">DAETH_25790</name>
</gene>
<dbReference type="Proteomes" id="UP001064971">
    <property type="component" value="Chromosome"/>
</dbReference>
<evidence type="ECO:0000313" key="2">
    <source>
        <dbReference type="Proteomes" id="UP001064971"/>
    </source>
</evidence>
<accession>A0ABN6RGX9</accession>
<organism evidence="1 2">
    <name type="scientific">Deinococcus aetherius</name>
    <dbReference type="NCBI Taxonomy" id="200252"/>
    <lineage>
        <taxon>Bacteria</taxon>
        <taxon>Thermotogati</taxon>
        <taxon>Deinococcota</taxon>
        <taxon>Deinococci</taxon>
        <taxon>Deinococcales</taxon>
        <taxon>Deinococcaceae</taxon>
        <taxon>Deinococcus</taxon>
    </lineage>
</organism>